<dbReference type="NCBIfam" id="NF002342">
    <property type="entry name" value="PRK01305.1-3"/>
    <property type="match status" value="1"/>
</dbReference>
<organism evidence="7 8">
    <name type="scientific">Thalassotalea nanhaiensis</name>
    <dbReference type="NCBI Taxonomy" id="3065648"/>
    <lineage>
        <taxon>Bacteria</taxon>
        <taxon>Pseudomonadati</taxon>
        <taxon>Pseudomonadota</taxon>
        <taxon>Gammaproteobacteria</taxon>
        <taxon>Alteromonadales</taxon>
        <taxon>Colwelliaceae</taxon>
        <taxon>Thalassotalea</taxon>
    </lineage>
</organism>
<dbReference type="InterPro" id="IPR007471">
    <property type="entry name" value="N-end_Aminoacyl_Trfase_N"/>
</dbReference>
<dbReference type="InterPro" id="IPR030700">
    <property type="entry name" value="N-end_Aminoacyl_Trfase"/>
</dbReference>
<keyword evidence="2 4" id="KW-0808">Transferase</keyword>
<keyword evidence="3 4" id="KW-0012">Acyltransferase</keyword>
<dbReference type="NCBIfam" id="NF002346">
    <property type="entry name" value="PRK01305.2-3"/>
    <property type="match status" value="1"/>
</dbReference>
<evidence type="ECO:0000256" key="3">
    <source>
        <dbReference type="ARBA" id="ARBA00023315"/>
    </source>
</evidence>
<evidence type="ECO:0000259" key="5">
    <source>
        <dbReference type="Pfam" id="PF04376"/>
    </source>
</evidence>
<dbReference type="EC" id="2.3.2.29" evidence="4"/>
<evidence type="ECO:0000259" key="6">
    <source>
        <dbReference type="Pfam" id="PF04377"/>
    </source>
</evidence>
<dbReference type="EMBL" id="CP134146">
    <property type="protein sequence ID" value="WNC70299.1"/>
    <property type="molecule type" value="Genomic_DNA"/>
</dbReference>
<dbReference type="SUPFAM" id="SSF55729">
    <property type="entry name" value="Acyl-CoA N-acyltransferases (Nat)"/>
    <property type="match status" value="1"/>
</dbReference>
<dbReference type="PIRSF" id="PIRSF037208">
    <property type="entry name" value="ATE_pro_prd"/>
    <property type="match status" value="1"/>
</dbReference>
<protein>
    <recommendedName>
        <fullName evidence="4">Aspartate/glutamate leucyltransferase</fullName>
        <ecNumber evidence="4">2.3.2.29</ecNumber>
    </recommendedName>
</protein>
<dbReference type="RefSeq" id="WP_348389440.1">
    <property type="nucleotide sequence ID" value="NZ_CP134146.1"/>
</dbReference>
<comment type="subcellular location">
    <subcellularLocation>
        <location evidence="4">Cytoplasm</location>
    </subcellularLocation>
</comment>
<dbReference type="GO" id="GO:0004057">
    <property type="term" value="F:arginyl-tRNA--protein transferase activity"/>
    <property type="evidence" value="ECO:0007669"/>
    <property type="project" value="UniProtKB-EC"/>
</dbReference>
<comment type="similarity">
    <text evidence="4">Belongs to the R-transferase family. Bpt subfamily.</text>
</comment>
<dbReference type="PANTHER" id="PTHR21367">
    <property type="entry name" value="ARGININE-TRNA-PROTEIN TRANSFERASE 1"/>
    <property type="match status" value="1"/>
</dbReference>
<reference evidence="8" key="1">
    <citation type="submission" date="2023-09" db="EMBL/GenBank/DDBJ databases">
        <authorList>
            <person name="Li S."/>
            <person name="Li X."/>
            <person name="Zhang C."/>
            <person name="Zhao Z."/>
        </authorList>
    </citation>
    <scope>NUCLEOTIDE SEQUENCE [LARGE SCALE GENOMIC DNA]</scope>
    <source>
        <strain evidence="8">SQ345</strain>
    </source>
</reference>
<sequence length="255" mass="30276">MRNKVVNQPKKYFQFGLTKTFPCNYLMTEKERLIVVTNVEELNSENYERLLTAGFRRSGEQVYRPHCSDCKSCESIRLPIDEFTPSKSQKRINSINKDLTLRVVKSPRPEYFSLYQRYIDTVHKDGAMYPANYEQYESFIFSSRVDQLFIELYLEDELVSVAVCDNLPFALSALYTFFDPTLSKRSLGKFSILKQIELSKKMHKKFLYLGYQIDECAKMNYKNQYFPHERLKDDQWQRTENKQALVQNTQKHPNK</sequence>
<dbReference type="InterPro" id="IPR016181">
    <property type="entry name" value="Acyl_CoA_acyltransferase"/>
</dbReference>
<evidence type="ECO:0000313" key="8">
    <source>
        <dbReference type="Proteomes" id="UP001248581"/>
    </source>
</evidence>
<dbReference type="Pfam" id="PF04376">
    <property type="entry name" value="ATE_N"/>
    <property type="match status" value="1"/>
</dbReference>
<dbReference type="Proteomes" id="UP001248581">
    <property type="component" value="Chromosome"/>
</dbReference>
<dbReference type="InterPro" id="IPR007472">
    <property type="entry name" value="N-end_Aminoacyl_Trfase_C"/>
</dbReference>
<dbReference type="NCBIfam" id="NF002341">
    <property type="entry name" value="PRK01305.1-1"/>
    <property type="match status" value="1"/>
</dbReference>
<proteinExistence type="inferred from homology"/>
<feature type="domain" description="N-end rule aminoacyl transferase C-terminal" evidence="6">
    <location>
        <begin position="110"/>
        <end position="231"/>
    </location>
</feature>
<accession>A0ABY9TP13</accession>
<keyword evidence="8" id="KW-1185">Reference proteome</keyword>
<keyword evidence="1 4" id="KW-0963">Cytoplasm</keyword>
<dbReference type="PANTHER" id="PTHR21367:SF1">
    <property type="entry name" value="ARGINYL-TRNA--PROTEIN TRANSFERASE 1"/>
    <property type="match status" value="1"/>
</dbReference>
<evidence type="ECO:0000256" key="1">
    <source>
        <dbReference type="ARBA" id="ARBA00022490"/>
    </source>
</evidence>
<comment type="function">
    <text evidence="4">Functions in the N-end rule pathway of protein degradation where it conjugates Leu from its aminoacyl-tRNA to the N-termini of proteins containing an N-terminal aspartate or glutamate.</text>
</comment>
<dbReference type="HAMAP" id="MF_00689">
    <property type="entry name" value="Bpt"/>
    <property type="match status" value="1"/>
</dbReference>
<comment type="catalytic activity">
    <reaction evidence="4">
        <text>N-terminal L-glutamyl-[protein] + L-leucyl-tRNA(Leu) = N-terminal L-leucyl-L-glutamyl-[protein] + tRNA(Leu) + H(+)</text>
        <dbReference type="Rhea" id="RHEA:50412"/>
        <dbReference type="Rhea" id="RHEA-COMP:9613"/>
        <dbReference type="Rhea" id="RHEA-COMP:9622"/>
        <dbReference type="Rhea" id="RHEA-COMP:12664"/>
        <dbReference type="Rhea" id="RHEA-COMP:12668"/>
        <dbReference type="ChEBI" id="CHEBI:15378"/>
        <dbReference type="ChEBI" id="CHEBI:64721"/>
        <dbReference type="ChEBI" id="CHEBI:78442"/>
        <dbReference type="ChEBI" id="CHEBI:78494"/>
        <dbReference type="ChEBI" id="CHEBI:133041"/>
        <dbReference type="EC" id="2.3.2.29"/>
    </reaction>
</comment>
<dbReference type="Pfam" id="PF04377">
    <property type="entry name" value="ATE_C"/>
    <property type="match status" value="1"/>
</dbReference>
<name>A0ABY9TP13_9GAMM</name>
<evidence type="ECO:0000256" key="4">
    <source>
        <dbReference type="HAMAP-Rule" id="MF_00689"/>
    </source>
</evidence>
<evidence type="ECO:0000313" key="7">
    <source>
        <dbReference type="EMBL" id="WNC70299.1"/>
    </source>
</evidence>
<gene>
    <name evidence="4" type="primary">bpt</name>
    <name evidence="7" type="ORF">RI845_09195</name>
</gene>
<dbReference type="NCBIfam" id="NF002345">
    <property type="entry name" value="PRK01305.2-2"/>
    <property type="match status" value="1"/>
</dbReference>
<evidence type="ECO:0000256" key="2">
    <source>
        <dbReference type="ARBA" id="ARBA00022679"/>
    </source>
</evidence>
<comment type="catalytic activity">
    <reaction evidence="4">
        <text>N-terminal L-aspartyl-[protein] + L-leucyl-tRNA(Leu) = N-terminal L-leucyl-L-aspartyl-[protein] + tRNA(Leu) + H(+)</text>
        <dbReference type="Rhea" id="RHEA:50420"/>
        <dbReference type="Rhea" id="RHEA-COMP:9613"/>
        <dbReference type="Rhea" id="RHEA-COMP:9622"/>
        <dbReference type="Rhea" id="RHEA-COMP:12669"/>
        <dbReference type="Rhea" id="RHEA-COMP:12674"/>
        <dbReference type="ChEBI" id="CHEBI:15378"/>
        <dbReference type="ChEBI" id="CHEBI:64720"/>
        <dbReference type="ChEBI" id="CHEBI:78442"/>
        <dbReference type="ChEBI" id="CHEBI:78494"/>
        <dbReference type="ChEBI" id="CHEBI:133042"/>
        <dbReference type="EC" id="2.3.2.29"/>
    </reaction>
</comment>
<dbReference type="InterPro" id="IPR017138">
    <property type="entry name" value="Asp_Glu_LeuTrfase"/>
</dbReference>
<feature type="domain" description="N-end aminoacyl transferase N-terminal" evidence="5">
    <location>
        <begin position="22"/>
        <end position="91"/>
    </location>
</feature>